<dbReference type="InParanoid" id="A0A7M7J384"/>
<dbReference type="GO" id="GO:0008682">
    <property type="term" value="F:3-demethoxyubiquinol 3-hydroxylase activity"/>
    <property type="evidence" value="ECO:0007669"/>
    <property type="project" value="UniProtKB-EC"/>
</dbReference>
<dbReference type="HAMAP" id="MF_01658">
    <property type="entry name" value="COQ7"/>
    <property type="match status" value="1"/>
</dbReference>
<dbReference type="EnsemblMetazoa" id="XM_022790442">
    <property type="protein sequence ID" value="XP_022646177"/>
    <property type="gene ID" value="LOC111243970"/>
</dbReference>
<dbReference type="GO" id="GO:0031314">
    <property type="term" value="C:extrinsic component of mitochondrial inner membrane"/>
    <property type="evidence" value="ECO:0007669"/>
    <property type="project" value="UniProtKB-UniRule"/>
</dbReference>
<dbReference type="KEGG" id="vde:111243970"/>
<dbReference type="CDD" id="cd01042">
    <property type="entry name" value="DMQH"/>
    <property type="match status" value="1"/>
</dbReference>
<dbReference type="EnsemblMetazoa" id="XM_022790443">
    <property type="protein sequence ID" value="XP_022646178"/>
    <property type="gene ID" value="LOC111243970"/>
</dbReference>
<dbReference type="FunCoup" id="A0A7M7J384">
    <property type="interactions" value="706"/>
</dbReference>
<feature type="binding site" evidence="8">
    <location>
        <position position="167"/>
    </location>
    <ligand>
        <name>Fe cation</name>
        <dbReference type="ChEBI" id="CHEBI:24875"/>
        <label>2</label>
    </ligand>
</feature>
<keyword evidence="4 8" id="KW-0560">Oxidoreductase</keyword>
<dbReference type="RefSeq" id="XP_022646177.1">
    <property type="nucleotide sequence ID" value="XM_022790442.1"/>
</dbReference>
<evidence type="ECO:0000256" key="4">
    <source>
        <dbReference type="ARBA" id="ARBA00023002"/>
    </source>
</evidence>
<dbReference type="RefSeq" id="XP_022646178.1">
    <property type="nucleotide sequence ID" value="XM_022790443.1"/>
</dbReference>
<dbReference type="CTD" id="10229"/>
<accession>A0A7M7J384</accession>
<keyword evidence="6 8" id="KW-0503">Monooxygenase</keyword>
<evidence type="ECO:0000256" key="5">
    <source>
        <dbReference type="ARBA" id="ARBA00023004"/>
    </source>
</evidence>
<evidence type="ECO:0000256" key="1">
    <source>
        <dbReference type="ARBA" id="ARBA00004749"/>
    </source>
</evidence>
<keyword evidence="8" id="KW-0999">Mitochondrion inner membrane</keyword>
<evidence type="ECO:0000313" key="9">
    <source>
        <dbReference type="EnsemblMetazoa" id="XP_022646178"/>
    </source>
</evidence>
<dbReference type="GO" id="GO:2000377">
    <property type="term" value="P:regulation of reactive oxygen species metabolic process"/>
    <property type="evidence" value="ECO:0007669"/>
    <property type="project" value="TreeGrafter"/>
</dbReference>
<comment type="function">
    <text evidence="8">Catalyzes the hydroxylation of 2-polyprenyl-3-methyl-6-methoxy-1,4-benzoquinol (DMQH2) during ubiquinone biosynthesis. Has also a structural role in the COQ enzyme complex, stabilizing other COQ polypeptides. Involved in lifespan determination in a ubiquinone-independent manner.</text>
</comment>
<feature type="binding site" evidence="8">
    <location>
        <position position="164"/>
    </location>
    <ligand>
        <name>Fe cation</name>
        <dbReference type="ChEBI" id="CHEBI:24875"/>
        <label>1</label>
    </ligand>
</feature>
<dbReference type="UniPathway" id="UPA00232"/>
<comment type="subcellular location">
    <subcellularLocation>
        <location evidence="8">Mitochondrion inner membrane</location>
        <topology evidence="8">Peripheral membrane protein</topology>
        <orientation evidence="8">Matrix side</orientation>
    </subcellularLocation>
</comment>
<dbReference type="InterPro" id="IPR011566">
    <property type="entry name" value="Ubq_synth_Coq7"/>
</dbReference>
<keyword evidence="3 8" id="KW-0479">Metal-binding</keyword>
<keyword evidence="2 8" id="KW-0831">Ubiquinone biosynthesis</keyword>
<evidence type="ECO:0000256" key="3">
    <source>
        <dbReference type="ARBA" id="ARBA00022723"/>
    </source>
</evidence>
<dbReference type="GO" id="GO:0046872">
    <property type="term" value="F:metal ion binding"/>
    <property type="evidence" value="ECO:0007669"/>
    <property type="project" value="UniProtKB-KW"/>
</dbReference>
<dbReference type="Pfam" id="PF03232">
    <property type="entry name" value="COQ7"/>
    <property type="match status" value="1"/>
</dbReference>
<feature type="binding site" evidence="8">
    <location>
        <position position="164"/>
    </location>
    <ligand>
        <name>Fe cation</name>
        <dbReference type="ChEBI" id="CHEBI:24875"/>
        <label>2</label>
    </ligand>
</feature>
<comment type="subunit">
    <text evidence="8">Component of a multi-subunit COQ enzyme complex.</text>
</comment>
<dbReference type="GO" id="GO:0016709">
    <property type="term" value="F:oxidoreductase activity, acting on paired donors, with incorporation or reduction of molecular oxygen, NAD(P)H as one donor, and incorporation of one atom of oxygen"/>
    <property type="evidence" value="ECO:0007669"/>
    <property type="project" value="UniProtKB-UniRule"/>
</dbReference>
<feature type="binding site" evidence="8">
    <location>
        <position position="76"/>
    </location>
    <ligand>
        <name>Fe cation</name>
        <dbReference type="ChEBI" id="CHEBI:24875"/>
        <label>1</label>
    </ligand>
</feature>
<comment type="cofactor">
    <cofactor evidence="8">
        <name>Fe cation</name>
        <dbReference type="ChEBI" id="CHEBI:24875"/>
    </cofactor>
    <text evidence="8">Binds 2 iron ions per subunit.</text>
</comment>
<dbReference type="AlphaFoldDB" id="A0A7M7J384"/>
<protein>
    <recommendedName>
        <fullName evidence="8">5-demethoxyubiquinone hydroxylase, mitochondrial</fullName>
        <shortName evidence="8">DMQ hydroxylase</shortName>
        <ecNumber evidence="8">1.14.99.60</ecNumber>
    </recommendedName>
    <alternativeName>
        <fullName evidence="8">Ubiquinone biosynthesis monooxygenase COQ7</fullName>
    </alternativeName>
</protein>
<keyword evidence="8" id="KW-0496">Mitochondrion</keyword>
<dbReference type="GeneID" id="111243970"/>
<keyword evidence="7 8" id="KW-0472">Membrane</keyword>
<organism evidence="9 10">
    <name type="scientific">Varroa destructor</name>
    <name type="common">Honeybee mite</name>
    <dbReference type="NCBI Taxonomy" id="109461"/>
    <lineage>
        <taxon>Eukaryota</taxon>
        <taxon>Metazoa</taxon>
        <taxon>Ecdysozoa</taxon>
        <taxon>Arthropoda</taxon>
        <taxon>Chelicerata</taxon>
        <taxon>Arachnida</taxon>
        <taxon>Acari</taxon>
        <taxon>Parasitiformes</taxon>
        <taxon>Mesostigmata</taxon>
        <taxon>Gamasina</taxon>
        <taxon>Dermanyssoidea</taxon>
        <taxon>Varroidae</taxon>
        <taxon>Varroa</taxon>
    </lineage>
</organism>
<reference evidence="9" key="1">
    <citation type="submission" date="2021-01" db="UniProtKB">
        <authorList>
            <consortium name="EnsemblMetazoa"/>
        </authorList>
    </citation>
    <scope>IDENTIFICATION</scope>
</reference>
<dbReference type="PANTHER" id="PTHR11237">
    <property type="entry name" value="COENZYME Q10 BIOSYNTHESIS PROTEIN 7"/>
    <property type="match status" value="1"/>
</dbReference>
<evidence type="ECO:0000313" key="10">
    <source>
        <dbReference type="Proteomes" id="UP000594260"/>
    </source>
</evidence>
<keyword evidence="5 8" id="KW-0408">Iron</keyword>
<dbReference type="GO" id="GO:0008340">
    <property type="term" value="P:determination of adult lifespan"/>
    <property type="evidence" value="ECO:0007669"/>
    <property type="project" value="TreeGrafter"/>
</dbReference>
<dbReference type="Proteomes" id="UP000594260">
    <property type="component" value="Unplaced"/>
</dbReference>
<dbReference type="SUPFAM" id="SSF47240">
    <property type="entry name" value="Ferritin-like"/>
    <property type="match status" value="1"/>
</dbReference>
<comment type="pathway">
    <text evidence="1 8">Cofactor biosynthesis; ubiquinone biosynthesis.</text>
</comment>
<feature type="binding site" evidence="8">
    <location>
        <position position="76"/>
    </location>
    <ligand>
        <name>Fe cation</name>
        <dbReference type="ChEBI" id="CHEBI:24875"/>
        <label>2</label>
    </ligand>
</feature>
<evidence type="ECO:0000256" key="6">
    <source>
        <dbReference type="ARBA" id="ARBA00023033"/>
    </source>
</evidence>
<feature type="binding site" evidence="8">
    <location>
        <position position="79"/>
    </location>
    <ligand>
        <name>Fe cation</name>
        <dbReference type="ChEBI" id="CHEBI:24875"/>
        <label>1</label>
    </ligand>
</feature>
<dbReference type="PANTHER" id="PTHR11237:SF4">
    <property type="entry name" value="5-DEMETHOXYUBIQUINONE HYDROXYLASE, MITOCHONDRIAL"/>
    <property type="match status" value="1"/>
</dbReference>
<dbReference type="GO" id="GO:0006744">
    <property type="term" value="P:ubiquinone biosynthetic process"/>
    <property type="evidence" value="ECO:0007669"/>
    <property type="project" value="UniProtKB-UniRule"/>
</dbReference>
<name>A0A7M7J384_VARDE</name>
<comment type="similarity">
    <text evidence="8">Belongs to the COQ7 family.</text>
</comment>
<evidence type="ECO:0000256" key="2">
    <source>
        <dbReference type="ARBA" id="ARBA00022688"/>
    </source>
</evidence>
<evidence type="ECO:0000256" key="8">
    <source>
        <dbReference type="HAMAP-Rule" id="MF_03194"/>
    </source>
</evidence>
<dbReference type="GO" id="GO:0010468">
    <property type="term" value="P:regulation of gene expression"/>
    <property type="evidence" value="ECO:0007669"/>
    <property type="project" value="TreeGrafter"/>
</dbReference>
<comment type="catalytic activity">
    <reaction evidence="8">
        <text>a 5-methoxy-2-methyl-3-(all-trans-polyprenyl)benzene-1,4-diol + AH2 + O2 = a 3-demethylubiquinol + A + H2O</text>
        <dbReference type="Rhea" id="RHEA:50908"/>
        <dbReference type="Rhea" id="RHEA-COMP:10859"/>
        <dbReference type="Rhea" id="RHEA-COMP:10914"/>
        <dbReference type="ChEBI" id="CHEBI:13193"/>
        <dbReference type="ChEBI" id="CHEBI:15377"/>
        <dbReference type="ChEBI" id="CHEBI:15379"/>
        <dbReference type="ChEBI" id="CHEBI:17499"/>
        <dbReference type="ChEBI" id="CHEBI:84167"/>
        <dbReference type="ChEBI" id="CHEBI:84422"/>
        <dbReference type="EC" id="1.14.99.60"/>
    </reaction>
</comment>
<dbReference type="GO" id="GO:0005634">
    <property type="term" value="C:nucleus"/>
    <property type="evidence" value="ECO:0007669"/>
    <property type="project" value="TreeGrafter"/>
</dbReference>
<dbReference type="EC" id="1.14.99.60" evidence="8"/>
<evidence type="ECO:0000256" key="7">
    <source>
        <dbReference type="ARBA" id="ARBA00023136"/>
    </source>
</evidence>
<feature type="binding site" evidence="8">
    <location>
        <position position="46"/>
    </location>
    <ligand>
        <name>Fe cation</name>
        <dbReference type="ChEBI" id="CHEBI:24875"/>
        <label>1</label>
    </ligand>
</feature>
<dbReference type="InterPro" id="IPR009078">
    <property type="entry name" value="Ferritin-like_SF"/>
</dbReference>
<feature type="binding site" evidence="8">
    <location>
        <position position="128"/>
    </location>
    <ligand>
        <name>Fe cation</name>
        <dbReference type="ChEBI" id="CHEBI:24875"/>
        <label>2</label>
    </ligand>
</feature>
<proteinExistence type="inferred from homology"/>
<sequence>MKSLVRLRPAVLSVKSLSINAQGYVSTWSRRRGMYDRIIRVDHAGEFGADRIYAGQMAVLGNTDAGRVVRDMWEQEKEHLRMFNELVEKHGVRRTVLMPFWDIAGYALGAGSALLGKEMAMTCTIAVESVITKHYNDQIKELTDDDPVQNKELLDVLTKCRDDEEHHHDLGILHQGMESPFYNIASCLIKTGCRIAIAIAERI</sequence>
<dbReference type="OrthoDB" id="275371at2759"/>
<keyword evidence="10" id="KW-1185">Reference proteome</keyword>
<dbReference type="OMA" id="WSTAVMG"/>